<feature type="region of interest" description="Disordered" evidence="1">
    <location>
        <begin position="41"/>
        <end position="81"/>
    </location>
</feature>
<dbReference type="EMBL" id="JXTC01000076">
    <property type="protein sequence ID" value="PON91220.1"/>
    <property type="molecule type" value="Genomic_DNA"/>
</dbReference>
<feature type="region of interest" description="Disordered" evidence="1">
    <location>
        <begin position="1"/>
        <end position="26"/>
    </location>
</feature>
<dbReference type="Proteomes" id="UP000237000">
    <property type="component" value="Unassembled WGS sequence"/>
</dbReference>
<evidence type="ECO:0000256" key="1">
    <source>
        <dbReference type="SAM" id="MobiDB-lite"/>
    </source>
</evidence>
<gene>
    <name evidence="2" type="ORF">TorRG33x02_130360</name>
</gene>
<evidence type="ECO:0000313" key="3">
    <source>
        <dbReference type="Proteomes" id="UP000237000"/>
    </source>
</evidence>
<sequence>MSPAVNLSDDGNGGGEDSNSGAAAEPNKLSCEICKRTVVLGQSDSSPEPSCAHCRNNQGSLKEQEPEAVQESSSSSSTAIINPLSPGILDAAFRHFRSTDPSPDRFNPFLFLQRYLRRLYGDGVRVIDAEIVIEDDGQGLETPLGQLHYQHFLQLIQQISVEEDYDLPRPTPASKSAVEELPAIAASEELSNVCVRRNTCPECRYELAKEDDESNVELYIVNSVGFSMWLDIRFPQEEDDHHDLAPENENPIGVDLERYERSPSKPYIRLSSNTVFRRRWESRWSFWRLSRGSRWASTSSQLISMGFDKISTDFDGWLSMGTLRVSLTAFDYDFDDDLD</sequence>
<proteinExistence type="predicted"/>
<name>A0A2P5F097_TREOI</name>
<dbReference type="InParanoid" id="A0A2P5F097"/>
<dbReference type="AlphaFoldDB" id="A0A2P5F097"/>
<organism evidence="2 3">
    <name type="scientific">Trema orientale</name>
    <name type="common">Charcoal tree</name>
    <name type="synonym">Celtis orientalis</name>
    <dbReference type="NCBI Taxonomy" id="63057"/>
    <lineage>
        <taxon>Eukaryota</taxon>
        <taxon>Viridiplantae</taxon>
        <taxon>Streptophyta</taxon>
        <taxon>Embryophyta</taxon>
        <taxon>Tracheophyta</taxon>
        <taxon>Spermatophyta</taxon>
        <taxon>Magnoliopsida</taxon>
        <taxon>eudicotyledons</taxon>
        <taxon>Gunneridae</taxon>
        <taxon>Pentapetalae</taxon>
        <taxon>rosids</taxon>
        <taxon>fabids</taxon>
        <taxon>Rosales</taxon>
        <taxon>Cannabaceae</taxon>
        <taxon>Trema</taxon>
    </lineage>
</organism>
<protein>
    <submittedName>
        <fullName evidence="2">E3 ubiquitin-protein ligase RING</fullName>
    </submittedName>
</protein>
<dbReference type="STRING" id="63057.A0A2P5F097"/>
<dbReference type="OrthoDB" id="1752072at2759"/>
<keyword evidence="3" id="KW-1185">Reference proteome</keyword>
<comment type="caution">
    <text evidence="2">The sequence shown here is derived from an EMBL/GenBank/DDBJ whole genome shotgun (WGS) entry which is preliminary data.</text>
</comment>
<reference evidence="3" key="1">
    <citation type="submission" date="2016-06" db="EMBL/GenBank/DDBJ databases">
        <title>Parallel loss of symbiosis genes in relatives of nitrogen-fixing non-legume Parasponia.</title>
        <authorList>
            <person name="Van Velzen R."/>
            <person name="Holmer R."/>
            <person name="Bu F."/>
            <person name="Rutten L."/>
            <person name="Van Zeijl A."/>
            <person name="Liu W."/>
            <person name="Santuari L."/>
            <person name="Cao Q."/>
            <person name="Sharma T."/>
            <person name="Shen D."/>
            <person name="Roswanjaya Y."/>
            <person name="Wardhani T."/>
            <person name="Kalhor M.S."/>
            <person name="Jansen J."/>
            <person name="Van den Hoogen J."/>
            <person name="Gungor B."/>
            <person name="Hartog M."/>
            <person name="Hontelez J."/>
            <person name="Verver J."/>
            <person name="Yang W.-C."/>
            <person name="Schijlen E."/>
            <person name="Repin R."/>
            <person name="Schilthuizen M."/>
            <person name="Schranz E."/>
            <person name="Heidstra R."/>
            <person name="Miyata K."/>
            <person name="Fedorova E."/>
            <person name="Kohlen W."/>
            <person name="Bisseling T."/>
            <person name="Smit S."/>
            <person name="Geurts R."/>
        </authorList>
    </citation>
    <scope>NUCLEOTIDE SEQUENCE [LARGE SCALE GENOMIC DNA]</scope>
    <source>
        <strain evidence="3">cv. RG33-2</strain>
    </source>
</reference>
<evidence type="ECO:0000313" key="2">
    <source>
        <dbReference type="EMBL" id="PON91220.1"/>
    </source>
</evidence>
<accession>A0A2P5F097</accession>